<evidence type="ECO:0000313" key="3">
    <source>
        <dbReference type="Proteomes" id="UP000283644"/>
    </source>
</evidence>
<comment type="caution">
    <text evidence="2">The sequence shown here is derived from an EMBL/GenBank/DDBJ whole genome shotgun (WGS) entry which is preliminary data.</text>
</comment>
<dbReference type="InterPro" id="IPR036513">
    <property type="entry name" value="STAS_dom_sf"/>
</dbReference>
<dbReference type="OrthoDB" id="3635700at2"/>
<evidence type="ECO:0000259" key="1">
    <source>
        <dbReference type="PROSITE" id="PS50801"/>
    </source>
</evidence>
<dbReference type="Pfam" id="PF13466">
    <property type="entry name" value="STAS_2"/>
    <property type="match status" value="1"/>
</dbReference>
<dbReference type="EMBL" id="QXGH01000028">
    <property type="protein sequence ID" value="RHW24861.1"/>
    <property type="molecule type" value="Genomic_DNA"/>
</dbReference>
<organism evidence="2 3">
    <name type="scientific">Nocardioides immobilis</name>
    <dbReference type="NCBI Taxonomy" id="2049295"/>
    <lineage>
        <taxon>Bacteria</taxon>
        <taxon>Bacillati</taxon>
        <taxon>Actinomycetota</taxon>
        <taxon>Actinomycetes</taxon>
        <taxon>Propionibacteriales</taxon>
        <taxon>Nocardioidaceae</taxon>
        <taxon>Nocardioides</taxon>
    </lineage>
</organism>
<dbReference type="Proteomes" id="UP000283644">
    <property type="component" value="Unassembled WGS sequence"/>
</dbReference>
<feature type="domain" description="STAS" evidence="1">
    <location>
        <begin position="29"/>
        <end position="132"/>
    </location>
</feature>
<dbReference type="SUPFAM" id="SSF52091">
    <property type="entry name" value="SpoIIaa-like"/>
    <property type="match status" value="1"/>
</dbReference>
<dbReference type="PROSITE" id="PS50801">
    <property type="entry name" value="STAS"/>
    <property type="match status" value="1"/>
</dbReference>
<accession>A0A417XX67</accession>
<dbReference type="Gene3D" id="3.30.750.24">
    <property type="entry name" value="STAS domain"/>
    <property type="match status" value="1"/>
</dbReference>
<dbReference type="InterPro" id="IPR002645">
    <property type="entry name" value="STAS_dom"/>
</dbReference>
<gene>
    <name evidence="2" type="ORF">D0Z08_21900</name>
</gene>
<sequence>MSVRDRPDDDVASTGHTIATSDSVIASVLDVRIKFTPTLPVVRLTGELDLDSAHLLVDALDAIAATSCPADLVVLDLAGVTFCDVAGLRAIESSAAILAAADQHLVLYRPPRRVTRLIAMTGVAGGLARHQA</sequence>
<reference evidence="2 3" key="1">
    <citation type="submission" date="2018-09" db="EMBL/GenBank/DDBJ databases">
        <title>Genome sequencing of Nocardioides immobilis CCTCC AB 2017083 for comparison to Nocardioides silvaticus.</title>
        <authorList>
            <person name="Li C."/>
            <person name="Wang G."/>
        </authorList>
    </citation>
    <scope>NUCLEOTIDE SEQUENCE [LARGE SCALE GENOMIC DNA]</scope>
    <source>
        <strain evidence="2 3">CCTCC AB 2017083</strain>
    </source>
</reference>
<protein>
    <submittedName>
        <fullName evidence="2">Anti-sigma factor antagonist</fullName>
    </submittedName>
</protein>
<dbReference type="InterPro" id="IPR058548">
    <property type="entry name" value="MlaB-like_STAS"/>
</dbReference>
<dbReference type="CDD" id="cd07043">
    <property type="entry name" value="STAS_anti-anti-sigma_factors"/>
    <property type="match status" value="1"/>
</dbReference>
<proteinExistence type="predicted"/>
<evidence type="ECO:0000313" key="2">
    <source>
        <dbReference type="EMBL" id="RHW24861.1"/>
    </source>
</evidence>
<dbReference type="RefSeq" id="WP_118927404.1">
    <property type="nucleotide sequence ID" value="NZ_QXGH01000028.1"/>
</dbReference>
<dbReference type="AlphaFoldDB" id="A0A417XX67"/>
<name>A0A417XX67_9ACTN</name>
<keyword evidence="3" id="KW-1185">Reference proteome</keyword>